<reference evidence="4 5" key="1">
    <citation type="submission" date="2017-08" db="EMBL/GenBank/DDBJ databases">
        <title>Infants hospitalized years apart are colonized by the same room-sourced microbial strains.</title>
        <authorList>
            <person name="Brooks B."/>
            <person name="Olm M.R."/>
            <person name="Firek B.A."/>
            <person name="Baker R."/>
            <person name="Thomas B.C."/>
            <person name="Morowitz M.J."/>
            <person name="Banfield J.F."/>
        </authorList>
    </citation>
    <scope>NUCLEOTIDE SEQUENCE [LARGE SCALE GENOMIC DNA]</scope>
    <source>
        <strain evidence="4">S2_003_000_R2_14</strain>
    </source>
</reference>
<evidence type="ECO:0000313" key="4">
    <source>
        <dbReference type="EMBL" id="PZR14546.1"/>
    </source>
</evidence>
<dbReference type="SUPFAM" id="SSF52172">
    <property type="entry name" value="CheY-like"/>
    <property type="match status" value="1"/>
</dbReference>
<dbReference type="GO" id="GO:0016791">
    <property type="term" value="F:phosphatase activity"/>
    <property type="evidence" value="ECO:0007669"/>
    <property type="project" value="TreeGrafter"/>
</dbReference>
<evidence type="ECO:0000259" key="3">
    <source>
        <dbReference type="PROSITE" id="PS50110"/>
    </source>
</evidence>
<dbReference type="PANTHER" id="PTHR43156">
    <property type="entry name" value="STAGE II SPORULATION PROTEIN E-RELATED"/>
    <property type="match status" value="1"/>
</dbReference>
<dbReference type="Pfam" id="PF00072">
    <property type="entry name" value="Response_reg"/>
    <property type="match status" value="1"/>
</dbReference>
<dbReference type="InterPro" id="IPR036457">
    <property type="entry name" value="PPM-type-like_dom_sf"/>
</dbReference>
<gene>
    <name evidence="4" type="ORF">DI536_10885</name>
</gene>
<evidence type="ECO:0000313" key="5">
    <source>
        <dbReference type="Proteomes" id="UP000249061"/>
    </source>
</evidence>
<dbReference type="Gene3D" id="3.60.40.10">
    <property type="entry name" value="PPM-type phosphatase domain"/>
    <property type="match status" value="1"/>
</dbReference>
<dbReference type="EMBL" id="QFQP01000007">
    <property type="protein sequence ID" value="PZR14546.1"/>
    <property type="molecule type" value="Genomic_DNA"/>
</dbReference>
<proteinExistence type="predicted"/>
<name>A0A2W5TPG7_9BACT</name>
<dbReference type="GO" id="GO:0000160">
    <property type="term" value="P:phosphorelay signal transduction system"/>
    <property type="evidence" value="ECO:0007669"/>
    <property type="project" value="InterPro"/>
</dbReference>
<dbReference type="SUPFAM" id="SSF81606">
    <property type="entry name" value="PP2C-like"/>
    <property type="match status" value="1"/>
</dbReference>
<accession>A0A2W5TPG7</accession>
<dbReference type="SMART" id="SM00331">
    <property type="entry name" value="PP2C_SIG"/>
    <property type="match status" value="1"/>
</dbReference>
<keyword evidence="2" id="KW-0597">Phosphoprotein</keyword>
<evidence type="ECO:0000256" key="2">
    <source>
        <dbReference type="PROSITE-ProRule" id="PRU00169"/>
    </source>
</evidence>
<dbReference type="InterPro" id="IPR001789">
    <property type="entry name" value="Sig_transdc_resp-reg_receiver"/>
</dbReference>
<organism evidence="4 5">
    <name type="scientific">Archangium gephyra</name>
    <dbReference type="NCBI Taxonomy" id="48"/>
    <lineage>
        <taxon>Bacteria</taxon>
        <taxon>Pseudomonadati</taxon>
        <taxon>Myxococcota</taxon>
        <taxon>Myxococcia</taxon>
        <taxon>Myxococcales</taxon>
        <taxon>Cystobacterineae</taxon>
        <taxon>Archangiaceae</taxon>
        <taxon>Archangium</taxon>
    </lineage>
</organism>
<feature type="modified residue" description="4-aspartylphosphate" evidence="2">
    <location>
        <position position="55"/>
    </location>
</feature>
<dbReference type="InterPro" id="IPR052016">
    <property type="entry name" value="Bact_Sigma-Reg"/>
</dbReference>
<dbReference type="PANTHER" id="PTHR43156:SF2">
    <property type="entry name" value="STAGE II SPORULATION PROTEIN E"/>
    <property type="match status" value="1"/>
</dbReference>
<dbReference type="Pfam" id="PF07228">
    <property type="entry name" value="SpoIIE"/>
    <property type="match status" value="1"/>
</dbReference>
<evidence type="ECO:0000256" key="1">
    <source>
        <dbReference type="ARBA" id="ARBA00022801"/>
    </source>
</evidence>
<dbReference type="InterPro" id="IPR001932">
    <property type="entry name" value="PPM-type_phosphatase-like_dom"/>
</dbReference>
<feature type="domain" description="Response regulatory" evidence="3">
    <location>
        <begin position="6"/>
        <end position="120"/>
    </location>
</feature>
<dbReference type="PROSITE" id="PS50110">
    <property type="entry name" value="RESPONSE_REGULATORY"/>
    <property type="match status" value="1"/>
</dbReference>
<dbReference type="Gene3D" id="3.40.50.2300">
    <property type="match status" value="1"/>
</dbReference>
<dbReference type="Proteomes" id="UP000249061">
    <property type="component" value="Unassembled WGS sequence"/>
</dbReference>
<sequence length="388" mass="42332">MPAPKRILVIDDADDVRILVERQLERLGYAADGAADGVAGLEAIARSRPDLVLCDLRMPRLDGLGVLSELRDKYPQLPVVVMSGEGLLQDAVSALRLGAWDYLSKPIAGMAVLQHAVGKALEKAELLAENQRQRDKLEVLYRELADDQDAGRRLQLSLLPEDGMKVGSFTLTRELLPSSFLSGDFCSTFSLPDGRWGFYLADVAGHGVPSALVTVMLRTVVERWVLEGRDASFFAPSTFLKALNHELLRQRHEKHVALFYGLVDESRSVLACGNAGCFPWPILQQGGNTFAMELPGMPLGLMDTASYDERTYPLLPDTKFVACTDGVFDVMDGGSVEEKSRRIAQAAGSSATATELVQVLGLTQHRARPDDVAVLMLTRGDAHALRTS</sequence>
<dbReference type="InterPro" id="IPR011006">
    <property type="entry name" value="CheY-like_superfamily"/>
</dbReference>
<comment type="caution">
    <text evidence="4">The sequence shown here is derived from an EMBL/GenBank/DDBJ whole genome shotgun (WGS) entry which is preliminary data.</text>
</comment>
<protein>
    <submittedName>
        <fullName evidence="4">Fused response regulator/phosphatase</fullName>
    </submittedName>
</protein>
<dbReference type="SMART" id="SM00448">
    <property type="entry name" value="REC"/>
    <property type="match status" value="1"/>
</dbReference>
<keyword evidence="1" id="KW-0378">Hydrolase</keyword>
<dbReference type="AlphaFoldDB" id="A0A2W5TPG7"/>